<feature type="transmembrane region" description="Helical" evidence="1">
    <location>
        <begin position="273"/>
        <end position="293"/>
    </location>
</feature>
<protein>
    <recommendedName>
        <fullName evidence="4">Dolichyl-phosphate-mannose-protein mannosyltransferase</fullName>
    </recommendedName>
</protein>
<keyword evidence="1" id="KW-0472">Membrane</keyword>
<organism evidence="2 3">
    <name type="scientific">Psychrobacillus insolitus</name>
    <dbReference type="NCBI Taxonomy" id="1461"/>
    <lineage>
        <taxon>Bacteria</taxon>
        <taxon>Bacillati</taxon>
        <taxon>Bacillota</taxon>
        <taxon>Bacilli</taxon>
        <taxon>Bacillales</taxon>
        <taxon>Bacillaceae</taxon>
        <taxon>Psychrobacillus</taxon>
    </lineage>
</organism>
<keyword evidence="1" id="KW-0812">Transmembrane</keyword>
<evidence type="ECO:0000313" key="2">
    <source>
        <dbReference type="EMBL" id="PZX07064.1"/>
    </source>
</evidence>
<feature type="transmembrane region" description="Helical" evidence="1">
    <location>
        <begin position="460"/>
        <end position="477"/>
    </location>
</feature>
<feature type="transmembrane region" description="Helical" evidence="1">
    <location>
        <begin position="241"/>
        <end position="261"/>
    </location>
</feature>
<feature type="transmembrane region" description="Helical" evidence="1">
    <location>
        <begin position="350"/>
        <end position="371"/>
    </location>
</feature>
<comment type="caution">
    <text evidence="2">The sequence shown here is derived from an EMBL/GenBank/DDBJ whole genome shotgun (WGS) entry which is preliminary data.</text>
</comment>
<dbReference type="OrthoDB" id="2954219at2"/>
<evidence type="ECO:0000256" key="1">
    <source>
        <dbReference type="SAM" id="Phobius"/>
    </source>
</evidence>
<feature type="transmembrane region" description="Helical" evidence="1">
    <location>
        <begin position="13"/>
        <end position="32"/>
    </location>
</feature>
<dbReference type="EMBL" id="QKZI01000001">
    <property type="protein sequence ID" value="PZX07064.1"/>
    <property type="molecule type" value="Genomic_DNA"/>
</dbReference>
<feature type="transmembrane region" description="Helical" evidence="1">
    <location>
        <begin position="425"/>
        <end position="448"/>
    </location>
</feature>
<gene>
    <name evidence="2" type="ORF">C7437_101171</name>
</gene>
<reference evidence="2 3" key="1">
    <citation type="submission" date="2018-06" db="EMBL/GenBank/DDBJ databases">
        <title>Genomic Encyclopedia of Type Strains, Phase IV (KMG-IV): sequencing the most valuable type-strain genomes for metagenomic binning, comparative biology and taxonomic classification.</title>
        <authorList>
            <person name="Goeker M."/>
        </authorList>
    </citation>
    <scope>NUCLEOTIDE SEQUENCE [LARGE SCALE GENOMIC DNA]</scope>
    <source>
        <strain evidence="2 3">DSM 5</strain>
    </source>
</reference>
<feature type="transmembrane region" description="Helical" evidence="1">
    <location>
        <begin position="69"/>
        <end position="85"/>
    </location>
</feature>
<accession>A0A2W7MPJ1</accession>
<sequence length="664" mass="76647">MTYATIETHLLPLVHYFIAFWFLFILLPKWLFSTGYEDKSDRWFAAYVKMILFLIFSGYFLVITKIYEVLSLLVIVIVIIGYRFVKREKEKKTGTLKNRLLRRVFNLLEGLIKFNFFDTKTKIVNLFIQLALNLKQRFSWILLLEGLALAVVIGGASYLRFYDAFVNAALPLSDSYVTLAWMKYIDGRELFHDGIYPQGFHIYLATLFKFAAVDSLFILRYTGPLNTVLFTLGLYMVIRKLTNNGIGAIVAAFIFGIYWVIMPFSPIEVDRQAATNSQEFAFVFVFPAIYFLIKYVSNKRKEDLLVGLICTAIIGLVHTLAFALLVLLIGILIVCALLTIKDSFKSVVHIFIGGLLTVAISLVPLGAGYLLGQRIHSSSFEYLVDRKEATYMYPELTFVHYTALGFCILLILCLFRKKNTSIDRFILGFTILAGCSVFTLYFVGGTWTQSTLIANRSSELWGIILPFCVGISISYLFKWLKGKWNFIIYIPLLLLVFSTWVLDKPTPIIPYKLEHAENIEQYLRIRHEYLPKTWMIVSQTEGYSVSLGTGFHMHLGDFLQKYEPKGKTLTKIEGGKVDTSLSQNIFIFMEKNIFQVPESNSVYELLKPEYERKTKEYKQLSEWVKDHQKAGYDVTTYFENENIRIYHLQTSKDDSLFLKNFWGH</sequence>
<feature type="transmembrane region" description="Helical" evidence="1">
    <location>
        <begin position="391"/>
        <end position="413"/>
    </location>
</feature>
<dbReference type="AlphaFoldDB" id="A0A2W7MPJ1"/>
<feature type="transmembrane region" description="Helical" evidence="1">
    <location>
        <begin position="305"/>
        <end position="338"/>
    </location>
</feature>
<evidence type="ECO:0008006" key="4">
    <source>
        <dbReference type="Google" id="ProtNLM"/>
    </source>
</evidence>
<keyword evidence="3" id="KW-1185">Reference proteome</keyword>
<feature type="transmembrane region" description="Helical" evidence="1">
    <location>
        <begin position="484"/>
        <end position="502"/>
    </location>
</feature>
<name>A0A2W7MPJ1_9BACI</name>
<dbReference type="Proteomes" id="UP000248646">
    <property type="component" value="Unassembled WGS sequence"/>
</dbReference>
<keyword evidence="1" id="KW-1133">Transmembrane helix</keyword>
<feature type="transmembrane region" description="Helical" evidence="1">
    <location>
        <begin position="44"/>
        <end position="63"/>
    </location>
</feature>
<feature type="transmembrane region" description="Helical" evidence="1">
    <location>
        <begin position="138"/>
        <end position="158"/>
    </location>
</feature>
<dbReference type="RefSeq" id="WP_111437756.1">
    <property type="nucleotide sequence ID" value="NZ_QKZI01000001.1"/>
</dbReference>
<proteinExistence type="predicted"/>
<evidence type="ECO:0000313" key="3">
    <source>
        <dbReference type="Proteomes" id="UP000248646"/>
    </source>
</evidence>